<feature type="chain" id="PRO_5010872489" description="Ig-like domain-containing protein" evidence="3">
    <location>
        <begin position="25"/>
        <end position="607"/>
    </location>
</feature>
<dbReference type="EnsemblMetazoa" id="Aqu2.1.42708_001">
    <property type="protein sequence ID" value="Aqu2.1.42708_001"/>
    <property type="gene ID" value="Aqu2.1.42708"/>
</dbReference>
<feature type="region of interest" description="Disordered" evidence="1">
    <location>
        <begin position="322"/>
        <end position="345"/>
    </location>
</feature>
<dbReference type="Pfam" id="PF13895">
    <property type="entry name" value="Ig_2"/>
    <property type="match status" value="1"/>
</dbReference>
<feature type="compositionally biased region" description="Low complexity" evidence="1">
    <location>
        <begin position="330"/>
        <end position="344"/>
    </location>
</feature>
<dbReference type="SMART" id="SM00409">
    <property type="entry name" value="IG"/>
    <property type="match status" value="2"/>
</dbReference>
<feature type="compositionally biased region" description="Polar residues" evidence="1">
    <location>
        <begin position="392"/>
        <end position="425"/>
    </location>
</feature>
<dbReference type="PROSITE" id="PS50835">
    <property type="entry name" value="IG_LIKE"/>
    <property type="match status" value="2"/>
</dbReference>
<accession>A0A1X7VTF8</accession>
<dbReference type="PANTHER" id="PTHR45889:SF8">
    <property type="entry name" value="IG-LIKE DOMAIN-CONTAINING PROTEIN"/>
    <property type="match status" value="1"/>
</dbReference>
<evidence type="ECO:0000256" key="3">
    <source>
        <dbReference type="SAM" id="SignalP"/>
    </source>
</evidence>
<dbReference type="SUPFAM" id="SSF48726">
    <property type="entry name" value="Immunoglobulin"/>
    <property type="match status" value="2"/>
</dbReference>
<dbReference type="PANTHER" id="PTHR45889">
    <property type="entry name" value="IG-LIKE DOMAIN-CONTAINING PROTEIN"/>
    <property type="match status" value="1"/>
</dbReference>
<evidence type="ECO:0000259" key="4">
    <source>
        <dbReference type="PROSITE" id="PS50835"/>
    </source>
</evidence>
<reference evidence="5" key="1">
    <citation type="submission" date="2017-05" db="UniProtKB">
        <authorList>
            <consortium name="EnsemblMetazoa"/>
        </authorList>
    </citation>
    <scope>IDENTIFICATION</scope>
</reference>
<name>A0A1X7VTF8_AMPQE</name>
<feature type="region of interest" description="Disordered" evidence="1">
    <location>
        <begin position="391"/>
        <end position="425"/>
    </location>
</feature>
<keyword evidence="2" id="KW-0812">Transmembrane</keyword>
<dbReference type="InParanoid" id="A0A1X7VTF8"/>
<dbReference type="InterPro" id="IPR013783">
    <property type="entry name" value="Ig-like_fold"/>
</dbReference>
<evidence type="ECO:0000313" key="5">
    <source>
        <dbReference type="EnsemblMetazoa" id="Aqu2.1.42708_001"/>
    </source>
</evidence>
<proteinExistence type="predicted"/>
<keyword evidence="3" id="KW-0732">Signal</keyword>
<dbReference type="AlphaFoldDB" id="A0A1X7VTF8"/>
<organism evidence="5">
    <name type="scientific">Amphimedon queenslandica</name>
    <name type="common">Sponge</name>
    <dbReference type="NCBI Taxonomy" id="400682"/>
    <lineage>
        <taxon>Eukaryota</taxon>
        <taxon>Metazoa</taxon>
        <taxon>Porifera</taxon>
        <taxon>Demospongiae</taxon>
        <taxon>Heteroscleromorpha</taxon>
        <taxon>Haplosclerida</taxon>
        <taxon>Niphatidae</taxon>
        <taxon>Amphimedon</taxon>
    </lineage>
</organism>
<dbReference type="InterPro" id="IPR007110">
    <property type="entry name" value="Ig-like_dom"/>
</dbReference>
<feature type="signal peptide" evidence="3">
    <location>
        <begin position="1"/>
        <end position="24"/>
    </location>
</feature>
<protein>
    <recommendedName>
        <fullName evidence="4">Ig-like domain-containing protein</fullName>
    </recommendedName>
</protein>
<dbReference type="InterPro" id="IPR003599">
    <property type="entry name" value="Ig_sub"/>
</dbReference>
<evidence type="ECO:0000256" key="1">
    <source>
        <dbReference type="SAM" id="MobiDB-lite"/>
    </source>
</evidence>
<feature type="transmembrane region" description="Helical" evidence="2">
    <location>
        <begin position="354"/>
        <end position="380"/>
    </location>
</feature>
<sequence length="607" mass="65655">MAPLSTLGLAVLILSFSSLASVSSVRVEVSEDENEIRVRCTVSNSTGPMRWWKNGKEINTTLDKYREGRDVLNSELYSLTFDSTTDDEGSYSCINESNPVELTVKPQITGSHFSAKFHDNGTIIIPCGLKIGSITAAKIKSGSLYIKDIDKLKGEFIKEKEGESYNVFFVASSSDYESLSNSYTYFCGILHTEFQNHEFSLKVPPRVIIQGDVDDGDNVILRSTGQSLSVSCNASHPDENSTNTVTKSWKKEGELLSNDSKLVIAHLSPQDSGVYTCFASFEGLEYNKSFNLTVISDLPSPSPSATESPSTTESTMIIDISTTSPAHSAPEVTSTGTPSPTSDTNKSGVFQNPLMYAIIIIVLLIIVMVLLAVMTLCYFLHCCMKRKKQNESESGSSTGDVELQANQTQDSCRPSLTPSVSSSANDRLTIASSSCCDSCRCTPSIAPSSINPNQSDQCSLGHNPKSHMGSVSNNPSHCASTATCTCSCAHSHNLAPPYFTRPPVHGLHPCSHTPLPSHHAFISFKPANPSISNDSGYTCSLHYPPSETGTSRGYPDTRTVCSHCTKSFIISTDSGYRPMKTSSRLPGYSSYNEGTYNEGTHNEGTLC</sequence>
<keyword evidence="2" id="KW-1133">Transmembrane helix</keyword>
<dbReference type="Gene3D" id="2.60.40.10">
    <property type="entry name" value="Immunoglobulins"/>
    <property type="match status" value="2"/>
</dbReference>
<feature type="domain" description="Ig-like" evidence="4">
    <location>
        <begin position="17"/>
        <end position="103"/>
    </location>
</feature>
<feature type="domain" description="Ig-like" evidence="4">
    <location>
        <begin position="205"/>
        <end position="293"/>
    </location>
</feature>
<evidence type="ECO:0000256" key="2">
    <source>
        <dbReference type="SAM" id="Phobius"/>
    </source>
</evidence>
<keyword evidence="2" id="KW-0472">Membrane</keyword>
<dbReference type="InterPro" id="IPR036179">
    <property type="entry name" value="Ig-like_dom_sf"/>
</dbReference>